<feature type="compositionally biased region" description="Polar residues" evidence="1">
    <location>
        <begin position="75"/>
        <end position="84"/>
    </location>
</feature>
<gene>
    <name evidence="2" type="ORF">QQF64_028976</name>
</gene>
<feature type="region of interest" description="Disordered" evidence="1">
    <location>
        <begin position="41"/>
        <end position="84"/>
    </location>
</feature>
<dbReference type="Proteomes" id="UP001558613">
    <property type="component" value="Unassembled WGS sequence"/>
</dbReference>
<name>A0ABR3N8D6_9TELE</name>
<reference evidence="2 3" key="1">
    <citation type="submission" date="2023-09" db="EMBL/GenBank/DDBJ databases">
        <authorList>
            <person name="Wang M."/>
        </authorList>
    </citation>
    <scope>NUCLEOTIDE SEQUENCE [LARGE SCALE GENOMIC DNA]</scope>
    <source>
        <strain evidence="2">GT-2023</strain>
        <tissue evidence="2">Liver</tissue>
    </source>
</reference>
<evidence type="ECO:0000256" key="1">
    <source>
        <dbReference type="SAM" id="MobiDB-lite"/>
    </source>
</evidence>
<organism evidence="2 3">
    <name type="scientific">Cirrhinus molitorella</name>
    <name type="common">mud carp</name>
    <dbReference type="NCBI Taxonomy" id="172907"/>
    <lineage>
        <taxon>Eukaryota</taxon>
        <taxon>Metazoa</taxon>
        <taxon>Chordata</taxon>
        <taxon>Craniata</taxon>
        <taxon>Vertebrata</taxon>
        <taxon>Euteleostomi</taxon>
        <taxon>Actinopterygii</taxon>
        <taxon>Neopterygii</taxon>
        <taxon>Teleostei</taxon>
        <taxon>Ostariophysi</taxon>
        <taxon>Cypriniformes</taxon>
        <taxon>Cyprinidae</taxon>
        <taxon>Labeoninae</taxon>
        <taxon>Labeonini</taxon>
        <taxon>Cirrhinus</taxon>
    </lineage>
</organism>
<protein>
    <submittedName>
        <fullName evidence="2">Uncharacterized protein</fullName>
    </submittedName>
</protein>
<evidence type="ECO:0000313" key="3">
    <source>
        <dbReference type="Proteomes" id="UP001558613"/>
    </source>
</evidence>
<feature type="compositionally biased region" description="Basic and acidic residues" evidence="1">
    <location>
        <begin position="41"/>
        <end position="64"/>
    </location>
</feature>
<evidence type="ECO:0000313" key="2">
    <source>
        <dbReference type="EMBL" id="KAL1273114.1"/>
    </source>
</evidence>
<accession>A0ABR3N8D6</accession>
<sequence>MNSLFRDCVIGLKSQAAPLWTSPVDHLWSSVAFVSCRSWRQREEKEKEKEKKKEKEKEKERDHQALYNCIKHSPKNTGNRKQDD</sequence>
<keyword evidence="3" id="KW-1185">Reference proteome</keyword>
<dbReference type="EMBL" id="JAYMGO010000006">
    <property type="protein sequence ID" value="KAL1273114.1"/>
    <property type="molecule type" value="Genomic_DNA"/>
</dbReference>
<comment type="caution">
    <text evidence="2">The sequence shown here is derived from an EMBL/GenBank/DDBJ whole genome shotgun (WGS) entry which is preliminary data.</text>
</comment>
<proteinExistence type="predicted"/>